<name>A0ABT1GWJ9_9NOCA</name>
<evidence type="ECO:0000313" key="2">
    <source>
        <dbReference type="EMBL" id="MCP2159256.1"/>
    </source>
</evidence>
<proteinExistence type="predicted"/>
<dbReference type="SUPFAM" id="SSF53335">
    <property type="entry name" value="S-adenosyl-L-methionine-dependent methyltransferases"/>
    <property type="match status" value="1"/>
</dbReference>
<gene>
    <name evidence="2" type="ORF">LX12_000420</name>
</gene>
<accession>A0ABT1GWJ9</accession>
<dbReference type="InterPro" id="IPR029063">
    <property type="entry name" value="SAM-dependent_MTases_sf"/>
</dbReference>
<dbReference type="Proteomes" id="UP001205740">
    <property type="component" value="Unassembled WGS sequence"/>
</dbReference>
<evidence type="ECO:0008006" key="4">
    <source>
        <dbReference type="Google" id="ProtNLM"/>
    </source>
</evidence>
<reference evidence="2 3" key="1">
    <citation type="submission" date="2022-06" db="EMBL/GenBank/DDBJ databases">
        <title>Genomic Encyclopedia of Archaeal and Bacterial Type Strains, Phase II (KMG-II): from individual species to whole genera.</title>
        <authorList>
            <person name="Goeker M."/>
        </authorList>
    </citation>
    <scope>NUCLEOTIDE SEQUENCE [LARGE SCALE GENOMIC DNA]</scope>
    <source>
        <strain evidence="2 3">DSM 45037</strain>
    </source>
</reference>
<feature type="region of interest" description="Disordered" evidence="1">
    <location>
        <begin position="181"/>
        <end position="200"/>
    </location>
</feature>
<evidence type="ECO:0000313" key="3">
    <source>
        <dbReference type="Proteomes" id="UP001205740"/>
    </source>
</evidence>
<evidence type="ECO:0000256" key="1">
    <source>
        <dbReference type="SAM" id="MobiDB-lite"/>
    </source>
</evidence>
<comment type="caution">
    <text evidence="2">The sequence shown here is derived from an EMBL/GenBank/DDBJ whole genome shotgun (WGS) entry which is preliminary data.</text>
</comment>
<sequence length="200" mass="21668">MVLARYFAYAHPASRQLIVEPNRAMTEAVLARVSFPADAKLTLRHELGRPVIEELPANSADLIVVDAFAGGHVPEDLTTAECVTRLNCALRDEGILVYGLIDHPDMQYVARVCATIRAATPLRMTVMSPHHPYFGNYTLLCTRGDALTEDVLSTVTTVDSGYVRCTAARLDSICEAADVLTDASPKPSPDPPSETLGASW</sequence>
<dbReference type="EMBL" id="JAMTCG010000001">
    <property type="protein sequence ID" value="MCP2159256.1"/>
    <property type="molecule type" value="Genomic_DNA"/>
</dbReference>
<keyword evidence="3" id="KW-1185">Reference proteome</keyword>
<protein>
    <recommendedName>
        <fullName evidence="4">Spermidine synthase</fullName>
    </recommendedName>
</protein>
<dbReference type="Gene3D" id="3.40.50.150">
    <property type="entry name" value="Vaccinia Virus protein VP39"/>
    <property type="match status" value="1"/>
</dbReference>
<organism evidence="2 3">
    <name type="scientific">Williamsia serinedens</name>
    <dbReference type="NCBI Taxonomy" id="391736"/>
    <lineage>
        <taxon>Bacteria</taxon>
        <taxon>Bacillati</taxon>
        <taxon>Actinomycetota</taxon>
        <taxon>Actinomycetes</taxon>
        <taxon>Mycobacteriales</taxon>
        <taxon>Nocardiaceae</taxon>
        <taxon>Williamsia</taxon>
    </lineage>
</organism>